<evidence type="ECO:0000256" key="1">
    <source>
        <dbReference type="SAM" id="MobiDB-lite"/>
    </source>
</evidence>
<evidence type="ECO:0000313" key="2">
    <source>
        <dbReference type="EMBL" id="PIP60220.1"/>
    </source>
</evidence>
<dbReference type="AlphaFoldDB" id="A0A2H0BT45"/>
<comment type="caution">
    <text evidence="2">The sequence shown here is derived from an EMBL/GenBank/DDBJ whole genome shotgun (WGS) entry which is preliminary data.</text>
</comment>
<dbReference type="Proteomes" id="UP000231581">
    <property type="component" value="Unassembled WGS sequence"/>
</dbReference>
<feature type="region of interest" description="Disordered" evidence="1">
    <location>
        <begin position="48"/>
        <end position="92"/>
    </location>
</feature>
<dbReference type="EMBL" id="PCSZ01000076">
    <property type="protein sequence ID" value="PIP60220.1"/>
    <property type="molecule type" value="Genomic_DNA"/>
</dbReference>
<reference evidence="2 3" key="1">
    <citation type="submission" date="2017-09" db="EMBL/GenBank/DDBJ databases">
        <title>Depth-based differentiation of microbial function through sediment-hosted aquifers and enrichment of novel symbionts in the deep terrestrial subsurface.</title>
        <authorList>
            <person name="Probst A.J."/>
            <person name="Ladd B."/>
            <person name="Jarett J.K."/>
            <person name="Geller-Mcgrath D.E."/>
            <person name="Sieber C.M."/>
            <person name="Emerson J.B."/>
            <person name="Anantharaman K."/>
            <person name="Thomas B.C."/>
            <person name="Malmstrom R."/>
            <person name="Stieglmeier M."/>
            <person name="Klingl A."/>
            <person name="Woyke T."/>
            <person name="Ryan C.M."/>
            <person name="Banfield J.F."/>
        </authorList>
    </citation>
    <scope>NUCLEOTIDE SEQUENCE [LARGE SCALE GENOMIC DNA]</scope>
    <source>
        <strain evidence="2">CG22_combo_CG10-13_8_21_14_all_47_17</strain>
    </source>
</reference>
<protein>
    <submittedName>
        <fullName evidence="2">Uncharacterized protein</fullName>
    </submittedName>
</protein>
<organism evidence="2 3">
    <name type="scientific">Candidatus Uhrbacteria bacterium CG22_combo_CG10-13_8_21_14_all_47_17</name>
    <dbReference type="NCBI Taxonomy" id="1975041"/>
    <lineage>
        <taxon>Bacteria</taxon>
        <taxon>Candidatus Uhriibacteriota</taxon>
    </lineage>
</organism>
<name>A0A2H0BT45_9BACT</name>
<proteinExistence type="predicted"/>
<sequence length="92" mass="10458">MSSRKKSDTASNSKKAADELPWDGLRFIPGRLSDLERVEDLMFREVFDSKEDVDEQQPPRPPTKIDPKAVPGRLSDSDSVENFWAKNLPDPE</sequence>
<gene>
    <name evidence="2" type="ORF">COX00_04135</name>
</gene>
<evidence type="ECO:0000313" key="3">
    <source>
        <dbReference type="Proteomes" id="UP000231581"/>
    </source>
</evidence>
<accession>A0A2H0BT45</accession>